<dbReference type="OrthoDB" id="2381952at2759"/>
<sequence length="270" mass="31071">MSTQTFNSSEQVLLFSLCFGQEDPFNNIQCTNSLRGLGEQTKIEESVQENLNLNLDQDVIKITLPASQLSNVNTCEAIHNIYDAEIIGNDLFIMLDGVYKEEIHRRLCNSFEAQAPHLCMYINTICMVGGHQLRPDVGVWFQTPTHLQKRSPVIYRCPPPDVWIEVYYNRNPDRSHAVDKIDLVHTIHPNIEFLGIALPFSEVPFHLPPDQRPGNTAHANVALTQPSRAPYMVHWDINHNPIYYRMDWDRHITLRCGFIVDFNMVLNELC</sequence>
<comment type="caution">
    <text evidence="1">The sequence shown here is derived from an EMBL/GenBank/DDBJ whole genome shotgun (WGS) entry which is preliminary data.</text>
</comment>
<reference evidence="1" key="1">
    <citation type="submission" date="2021-06" db="EMBL/GenBank/DDBJ databases">
        <authorList>
            <person name="Kallberg Y."/>
            <person name="Tangrot J."/>
            <person name="Rosling A."/>
        </authorList>
    </citation>
    <scope>NUCLEOTIDE SEQUENCE</scope>
    <source>
        <strain evidence="1">IA702</strain>
    </source>
</reference>
<organism evidence="1 2">
    <name type="scientific">Paraglomus occultum</name>
    <dbReference type="NCBI Taxonomy" id="144539"/>
    <lineage>
        <taxon>Eukaryota</taxon>
        <taxon>Fungi</taxon>
        <taxon>Fungi incertae sedis</taxon>
        <taxon>Mucoromycota</taxon>
        <taxon>Glomeromycotina</taxon>
        <taxon>Glomeromycetes</taxon>
        <taxon>Paraglomerales</taxon>
        <taxon>Paraglomeraceae</taxon>
        <taxon>Paraglomus</taxon>
    </lineage>
</organism>
<dbReference type="AlphaFoldDB" id="A0A9N9GWP7"/>
<dbReference type="Proteomes" id="UP000789572">
    <property type="component" value="Unassembled WGS sequence"/>
</dbReference>
<name>A0A9N9GWP7_9GLOM</name>
<dbReference type="EMBL" id="CAJVPJ010002932">
    <property type="protein sequence ID" value="CAG8632016.1"/>
    <property type="molecule type" value="Genomic_DNA"/>
</dbReference>
<accession>A0A9N9GWP7</accession>
<protein>
    <submittedName>
        <fullName evidence="1">8176_t:CDS:1</fullName>
    </submittedName>
</protein>
<evidence type="ECO:0000313" key="2">
    <source>
        <dbReference type="Proteomes" id="UP000789572"/>
    </source>
</evidence>
<gene>
    <name evidence="1" type="ORF">POCULU_LOCUS8943</name>
</gene>
<keyword evidence="2" id="KW-1185">Reference proteome</keyword>
<proteinExistence type="predicted"/>
<evidence type="ECO:0000313" key="1">
    <source>
        <dbReference type="EMBL" id="CAG8632016.1"/>
    </source>
</evidence>